<name>A0A845URL5_9GAMM</name>
<dbReference type="InterPro" id="IPR027961">
    <property type="entry name" value="DUF4442"/>
</dbReference>
<dbReference type="Pfam" id="PF14539">
    <property type="entry name" value="DUF4442"/>
    <property type="match status" value="1"/>
</dbReference>
<organism evidence="1 2">
    <name type="scientific">Wenzhouxiangella limi</name>
    <dbReference type="NCBI Taxonomy" id="2707351"/>
    <lineage>
        <taxon>Bacteria</taxon>
        <taxon>Pseudomonadati</taxon>
        <taxon>Pseudomonadota</taxon>
        <taxon>Gammaproteobacteria</taxon>
        <taxon>Chromatiales</taxon>
        <taxon>Wenzhouxiangellaceae</taxon>
        <taxon>Wenzhouxiangella</taxon>
    </lineage>
</organism>
<dbReference type="Proteomes" id="UP000484885">
    <property type="component" value="Unassembled WGS sequence"/>
</dbReference>
<proteinExistence type="predicted"/>
<gene>
    <name evidence="1" type="ORF">G3I74_01895</name>
</gene>
<protein>
    <submittedName>
        <fullName evidence="1">DUF4442 domain-containing protein</fullName>
    </submittedName>
</protein>
<reference evidence="1 2" key="1">
    <citation type="submission" date="2020-02" db="EMBL/GenBank/DDBJ databases">
        <authorList>
            <person name="Zhang X.-Y."/>
        </authorList>
    </citation>
    <scope>NUCLEOTIDE SEQUENCE [LARGE SCALE GENOMIC DNA]</scope>
    <source>
        <strain evidence="1 2">C33</strain>
    </source>
</reference>
<dbReference type="Gene3D" id="3.10.129.10">
    <property type="entry name" value="Hotdog Thioesterase"/>
    <property type="match status" value="1"/>
</dbReference>
<dbReference type="EMBL" id="JAAGSC010000031">
    <property type="protein sequence ID" value="NDY94483.1"/>
    <property type="molecule type" value="Genomic_DNA"/>
</dbReference>
<dbReference type="RefSeq" id="WP_164209739.1">
    <property type="nucleotide sequence ID" value="NZ_JAAGSC010000031.1"/>
</dbReference>
<evidence type="ECO:0000313" key="2">
    <source>
        <dbReference type="Proteomes" id="UP000484885"/>
    </source>
</evidence>
<accession>A0A845URL5</accession>
<dbReference type="SUPFAM" id="SSF54637">
    <property type="entry name" value="Thioesterase/thiol ester dehydrase-isomerase"/>
    <property type="match status" value="1"/>
</dbReference>
<comment type="caution">
    <text evidence="1">The sequence shown here is derived from an EMBL/GenBank/DDBJ whole genome shotgun (WGS) entry which is preliminary data.</text>
</comment>
<dbReference type="InterPro" id="IPR029069">
    <property type="entry name" value="HotDog_dom_sf"/>
</dbReference>
<keyword evidence="2" id="KW-1185">Reference proteome</keyword>
<evidence type="ECO:0000313" key="1">
    <source>
        <dbReference type="EMBL" id="NDY94483.1"/>
    </source>
</evidence>
<dbReference type="AlphaFoldDB" id="A0A845URL5"/>
<sequence length="142" mass="16658">MNVWPPYLAAGIRVRRISDDFRHARVELRLGLLNRNYVHVHFGGSLFAMTDPFYMLMYIKNLGPDYLVWDKSAAIDFVRPGRGTVAAEFRLEESDFEHARTEALRQRAFLVKHPVEIRDREDAVVARVERTIYIRRKLERAA</sequence>